<evidence type="ECO:0000256" key="2">
    <source>
        <dbReference type="ARBA" id="ARBA00023015"/>
    </source>
</evidence>
<dbReference type="Gene3D" id="2.20.25.10">
    <property type="match status" value="1"/>
</dbReference>
<evidence type="ECO:0000259" key="7">
    <source>
        <dbReference type="PROSITE" id="PS51134"/>
    </source>
</evidence>
<feature type="domain" description="TFIIB-type" evidence="7">
    <location>
        <begin position="24"/>
        <end position="58"/>
    </location>
</feature>
<dbReference type="InterPro" id="IPR013137">
    <property type="entry name" value="Znf_TFIIB"/>
</dbReference>
<dbReference type="PANTHER" id="PTHR11618">
    <property type="entry name" value="TRANSCRIPTION INITIATION FACTOR IIB-RELATED"/>
    <property type="match status" value="1"/>
</dbReference>
<dbReference type="PRINTS" id="PR00685">
    <property type="entry name" value="TIFACTORIIB"/>
</dbReference>
<keyword evidence="5" id="KW-0862">Zinc</keyword>
<dbReference type="SUPFAM" id="SSF47954">
    <property type="entry name" value="Cyclin-like"/>
    <property type="match status" value="2"/>
</dbReference>
<keyword evidence="5" id="KW-0863">Zinc-finger</keyword>
<dbReference type="PANTHER" id="PTHR11618:SF13">
    <property type="entry name" value="TRANSCRIPTION INITIATION FACTOR IIB"/>
    <property type="match status" value="1"/>
</dbReference>
<dbReference type="Proteomes" id="UP001433268">
    <property type="component" value="Unassembled WGS sequence"/>
</dbReference>
<dbReference type="EMBL" id="JAQQWN010000009">
    <property type="protein sequence ID" value="KAK8066029.1"/>
    <property type="molecule type" value="Genomic_DNA"/>
</dbReference>
<dbReference type="Gene3D" id="1.10.472.10">
    <property type="entry name" value="Cyclin-like"/>
    <property type="match status" value="2"/>
</dbReference>
<proteinExistence type="predicted"/>
<dbReference type="InterPro" id="IPR036915">
    <property type="entry name" value="Cyclin-like_sf"/>
</dbReference>
<dbReference type="InterPro" id="IPR000812">
    <property type="entry name" value="TFIIB"/>
</dbReference>
<dbReference type="InterPro" id="IPR013150">
    <property type="entry name" value="TFIIB_cyclin"/>
</dbReference>
<dbReference type="Pfam" id="PF08271">
    <property type="entry name" value="Zn_Ribbon_TF"/>
    <property type="match status" value="1"/>
</dbReference>
<accession>A0ABR1V4A9</accession>
<comment type="caution">
    <text evidence="8">The sequence shown here is derived from an EMBL/GenBank/DDBJ whole genome shotgun (WGS) entry which is preliminary data.</text>
</comment>
<feature type="region of interest" description="Disordered" evidence="6">
    <location>
        <begin position="219"/>
        <end position="249"/>
    </location>
</feature>
<evidence type="ECO:0000313" key="8">
    <source>
        <dbReference type="EMBL" id="KAK8066029.1"/>
    </source>
</evidence>
<evidence type="ECO:0000256" key="4">
    <source>
        <dbReference type="ARBA" id="ARBA00031706"/>
    </source>
</evidence>
<dbReference type="SUPFAM" id="SSF57783">
    <property type="entry name" value="Zinc beta-ribbon"/>
    <property type="match status" value="1"/>
</dbReference>
<evidence type="ECO:0000256" key="3">
    <source>
        <dbReference type="ARBA" id="ARBA00023163"/>
    </source>
</evidence>
<name>A0ABR1V4A9_9PEZI</name>
<dbReference type="Pfam" id="PF00382">
    <property type="entry name" value="TFIIB"/>
    <property type="match status" value="1"/>
</dbReference>
<keyword evidence="5" id="KW-0479">Metal-binding</keyword>
<keyword evidence="3" id="KW-0804">Transcription</keyword>
<protein>
    <recommendedName>
        <fullName evidence="4">General transcription factor TFIIB</fullName>
    </recommendedName>
</protein>
<evidence type="ECO:0000256" key="6">
    <source>
        <dbReference type="SAM" id="MobiDB-lite"/>
    </source>
</evidence>
<keyword evidence="9" id="KW-1185">Reference proteome</keyword>
<evidence type="ECO:0000313" key="9">
    <source>
        <dbReference type="Proteomes" id="UP001433268"/>
    </source>
</evidence>
<sequence>MDYTMDTHNPASSMPAQSSFMRENVLKCPECPPEGGYEIVDDFGTDDWICTGCGMVLDRVIDDGADWRTFANDDGTDGPDRSRVGGHAGDELATFIGGNLKTSSLARAEKRGKEANKNSMAVQRGNARIDEFCEQHGLSRDIKDQAYNIYKLTQDAHQFRGQVKQEAMLGPIIFIACRTVKQPRTFNEVQAMTQQSKKVMYATVNKLVAFLRKKEPQKAKKASSASTSAAVEEGPSPIPDTTASDPRPDTKVERIKVPMARFVANMNFRNAFVVETIATRMAEKAETISTPFDGRTPTLLAAAYICFASWLVGEPRKMKDIALGCKVGQGTLKTILKSFVQMQDQLVDKSWKAVDLSRVKDLMTC</sequence>
<keyword evidence="2" id="KW-0805">Transcription regulation</keyword>
<gene>
    <name evidence="8" type="ORF">PG997_012776</name>
</gene>
<dbReference type="RefSeq" id="XP_066662782.1">
    <property type="nucleotide sequence ID" value="XM_066817090.1"/>
</dbReference>
<evidence type="ECO:0000256" key="1">
    <source>
        <dbReference type="ARBA" id="ARBA00022737"/>
    </source>
</evidence>
<dbReference type="PROSITE" id="PS51134">
    <property type="entry name" value="ZF_TFIIB"/>
    <property type="match status" value="1"/>
</dbReference>
<dbReference type="GeneID" id="92050150"/>
<keyword evidence="1" id="KW-0677">Repeat</keyword>
<organism evidence="8 9">
    <name type="scientific">Apiospora hydei</name>
    <dbReference type="NCBI Taxonomy" id="1337664"/>
    <lineage>
        <taxon>Eukaryota</taxon>
        <taxon>Fungi</taxon>
        <taxon>Dikarya</taxon>
        <taxon>Ascomycota</taxon>
        <taxon>Pezizomycotina</taxon>
        <taxon>Sordariomycetes</taxon>
        <taxon>Xylariomycetidae</taxon>
        <taxon>Amphisphaeriales</taxon>
        <taxon>Apiosporaceae</taxon>
        <taxon>Apiospora</taxon>
    </lineage>
</organism>
<evidence type="ECO:0000256" key="5">
    <source>
        <dbReference type="PROSITE-ProRule" id="PRU00469"/>
    </source>
</evidence>
<reference evidence="8 9" key="1">
    <citation type="submission" date="2023-01" db="EMBL/GenBank/DDBJ databases">
        <title>Analysis of 21 Apiospora genomes using comparative genomics revels a genus with tremendous synthesis potential of carbohydrate active enzymes and secondary metabolites.</title>
        <authorList>
            <person name="Sorensen T."/>
        </authorList>
    </citation>
    <scope>NUCLEOTIDE SEQUENCE [LARGE SCALE GENOMIC DNA]</scope>
    <source>
        <strain evidence="8 9">CBS 114990</strain>
    </source>
</reference>